<dbReference type="Proteomes" id="UP000193334">
    <property type="component" value="Chromosome"/>
</dbReference>
<keyword evidence="1" id="KW-0812">Transmembrane</keyword>
<protein>
    <submittedName>
        <fullName evidence="2">Uncharacterized protein</fullName>
    </submittedName>
</protein>
<proteinExistence type="predicted"/>
<dbReference type="EMBL" id="CP021023">
    <property type="protein sequence ID" value="ARN56985.1"/>
    <property type="molecule type" value="Genomic_DNA"/>
</dbReference>
<name>A0A1W6LMH7_9BACT</name>
<sequence>MKLNKIDSVGILLLLLTRLPSIAGLFFIIASVAFSILRIIGLKKDKKQLTILSMICASISISLGLSVILHCCLSFYFDNSKIKAHLNARHLQTCLEKYINNRKDKRMYFEDEWHKELSVYSSSTPIKFYVSARKGTHFALNNSLIGKEASEITDETVLFVETDISNDLIDQETLSQKNEGRYLYLYDRDLHTNTSLNNDNLIIIHNFRKLDRLDWGKN</sequence>
<evidence type="ECO:0000256" key="1">
    <source>
        <dbReference type="SAM" id="Phobius"/>
    </source>
</evidence>
<keyword evidence="3" id="KW-1185">Reference proteome</keyword>
<organism evidence="2 3">
    <name type="scientific">Sedimentisphaera salicampi</name>
    <dbReference type="NCBI Taxonomy" id="1941349"/>
    <lineage>
        <taxon>Bacteria</taxon>
        <taxon>Pseudomonadati</taxon>
        <taxon>Planctomycetota</taxon>
        <taxon>Phycisphaerae</taxon>
        <taxon>Sedimentisphaerales</taxon>
        <taxon>Sedimentisphaeraceae</taxon>
        <taxon>Sedimentisphaera</taxon>
    </lineage>
</organism>
<reference evidence="3" key="1">
    <citation type="submission" date="2017-04" db="EMBL/GenBank/DDBJ databases">
        <title>Comparative genomics and description of representatives of a novel lineage of planctomycetes thriving in anoxic sediments.</title>
        <authorList>
            <person name="Spring S."/>
            <person name="Bunk B."/>
            <person name="Sproer C."/>
        </authorList>
    </citation>
    <scope>NUCLEOTIDE SEQUENCE [LARGE SCALE GENOMIC DNA]</scope>
    <source>
        <strain evidence="3">ST-PulAB-D4</strain>
    </source>
</reference>
<dbReference type="STRING" id="1941349.STSP1_01378"/>
<dbReference type="AlphaFoldDB" id="A0A1W6LMH7"/>
<evidence type="ECO:0000313" key="3">
    <source>
        <dbReference type="Proteomes" id="UP000193334"/>
    </source>
</evidence>
<keyword evidence="1" id="KW-1133">Transmembrane helix</keyword>
<dbReference type="KEGG" id="pbp:STSP1_01378"/>
<accession>A0A1W6LMH7</accession>
<feature type="transmembrane region" description="Helical" evidence="1">
    <location>
        <begin position="12"/>
        <end position="37"/>
    </location>
</feature>
<dbReference type="RefSeq" id="WP_085755659.1">
    <property type="nucleotide sequence ID" value="NZ_CP021023.1"/>
</dbReference>
<keyword evidence="1" id="KW-0472">Membrane</keyword>
<gene>
    <name evidence="2" type="ORF">STSP1_01378</name>
</gene>
<evidence type="ECO:0000313" key="2">
    <source>
        <dbReference type="EMBL" id="ARN56985.1"/>
    </source>
</evidence>
<feature type="transmembrane region" description="Helical" evidence="1">
    <location>
        <begin position="49"/>
        <end position="77"/>
    </location>
</feature>